<name>A0A4Y2NYA6_ARAVE</name>
<dbReference type="AlphaFoldDB" id="A0A4Y2NYA6"/>
<protein>
    <submittedName>
        <fullName evidence="1">Uncharacterized protein</fullName>
    </submittedName>
</protein>
<dbReference type="EMBL" id="BGPR01009946">
    <property type="protein sequence ID" value="GBN43270.1"/>
    <property type="molecule type" value="Genomic_DNA"/>
</dbReference>
<reference evidence="1 2" key="1">
    <citation type="journal article" date="2019" name="Sci. Rep.">
        <title>Orb-weaving spider Araneus ventricosus genome elucidates the spidroin gene catalogue.</title>
        <authorList>
            <person name="Kono N."/>
            <person name="Nakamura H."/>
            <person name="Ohtoshi R."/>
            <person name="Moran D.A.P."/>
            <person name="Shinohara A."/>
            <person name="Yoshida Y."/>
            <person name="Fujiwara M."/>
            <person name="Mori M."/>
            <person name="Tomita M."/>
            <person name="Arakawa K."/>
        </authorList>
    </citation>
    <scope>NUCLEOTIDE SEQUENCE [LARGE SCALE GENOMIC DNA]</scope>
</reference>
<evidence type="ECO:0000313" key="2">
    <source>
        <dbReference type="Proteomes" id="UP000499080"/>
    </source>
</evidence>
<accession>A0A4Y2NYA6</accession>
<evidence type="ECO:0000313" key="1">
    <source>
        <dbReference type="EMBL" id="GBN43270.1"/>
    </source>
</evidence>
<gene>
    <name evidence="1" type="ORF">AVEN_242272_1</name>
</gene>
<comment type="caution">
    <text evidence="1">The sequence shown here is derived from an EMBL/GenBank/DDBJ whole genome shotgun (WGS) entry which is preliminary data.</text>
</comment>
<sequence>MIHHRSAILRDTRGTDVLNLELDKPKIKHSSRGVPLSCPGKEYLLTIRLDINQCPSIVVSIAIYKVLTVEIWHDSVLPKAKSYHFILGEHNKCDRWTKFDSLLSWLAAFKPSDAKTNEKIGNAIHLIKDAYAQQDDSDNTLFFSVIIEELKLT</sequence>
<proteinExistence type="predicted"/>
<organism evidence="1 2">
    <name type="scientific">Araneus ventricosus</name>
    <name type="common">Orbweaver spider</name>
    <name type="synonym">Epeira ventricosa</name>
    <dbReference type="NCBI Taxonomy" id="182803"/>
    <lineage>
        <taxon>Eukaryota</taxon>
        <taxon>Metazoa</taxon>
        <taxon>Ecdysozoa</taxon>
        <taxon>Arthropoda</taxon>
        <taxon>Chelicerata</taxon>
        <taxon>Arachnida</taxon>
        <taxon>Araneae</taxon>
        <taxon>Araneomorphae</taxon>
        <taxon>Entelegynae</taxon>
        <taxon>Araneoidea</taxon>
        <taxon>Araneidae</taxon>
        <taxon>Araneus</taxon>
    </lineage>
</organism>
<keyword evidence="2" id="KW-1185">Reference proteome</keyword>
<dbReference type="OrthoDB" id="10620723at2759"/>
<dbReference type="Proteomes" id="UP000499080">
    <property type="component" value="Unassembled WGS sequence"/>
</dbReference>